<evidence type="ECO:0000256" key="1">
    <source>
        <dbReference type="ARBA" id="ARBA00005495"/>
    </source>
</evidence>
<dbReference type="GO" id="GO:0046872">
    <property type="term" value="F:metal ion binding"/>
    <property type="evidence" value="ECO:0007669"/>
    <property type="project" value="UniProtKB-KW"/>
</dbReference>
<evidence type="ECO:0000256" key="4">
    <source>
        <dbReference type="ARBA" id="ARBA00023239"/>
    </source>
</evidence>
<feature type="domain" description="CENP-V/GFA" evidence="5">
    <location>
        <begin position="3"/>
        <end position="114"/>
    </location>
</feature>
<comment type="caution">
    <text evidence="6">The sequence shown here is derived from an EMBL/GenBank/DDBJ whole genome shotgun (WGS) entry which is preliminary data.</text>
</comment>
<dbReference type="Gene3D" id="3.90.1590.10">
    <property type="entry name" value="glutathione-dependent formaldehyde- activating enzyme (gfa)"/>
    <property type="match status" value="1"/>
</dbReference>
<dbReference type="Pfam" id="PF04828">
    <property type="entry name" value="GFA"/>
    <property type="match status" value="1"/>
</dbReference>
<keyword evidence="2" id="KW-0479">Metal-binding</keyword>
<dbReference type="InterPro" id="IPR011057">
    <property type="entry name" value="Mss4-like_sf"/>
</dbReference>
<comment type="similarity">
    <text evidence="1">Belongs to the Gfa family.</text>
</comment>
<evidence type="ECO:0000313" key="7">
    <source>
        <dbReference type="Proteomes" id="UP000249590"/>
    </source>
</evidence>
<dbReference type="Proteomes" id="UP000249590">
    <property type="component" value="Unassembled WGS sequence"/>
</dbReference>
<keyword evidence="3" id="KW-0862">Zinc</keyword>
<evidence type="ECO:0000256" key="3">
    <source>
        <dbReference type="ARBA" id="ARBA00022833"/>
    </source>
</evidence>
<organism evidence="6 7">
    <name type="scientific">Acuticoccus sediminis</name>
    <dbReference type="NCBI Taxonomy" id="2184697"/>
    <lineage>
        <taxon>Bacteria</taxon>
        <taxon>Pseudomonadati</taxon>
        <taxon>Pseudomonadota</taxon>
        <taxon>Alphaproteobacteria</taxon>
        <taxon>Hyphomicrobiales</taxon>
        <taxon>Amorphaceae</taxon>
        <taxon>Acuticoccus</taxon>
    </lineage>
</organism>
<dbReference type="SUPFAM" id="SSF51316">
    <property type="entry name" value="Mss4-like"/>
    <property type="match status" value="1"/>
</dbReference>
<dbReference type="PROSITE" id="PS51891">
    <property type="entry name" value="CENP_V_GFA"/>
    <property type="match status" value="1"/>
</dbReference>
<proteinExistence type="inferred from homology"/>
<gene>
    <name evidence="6" type="ORF">DLJ53_24930</name>
</gene>
<dbReference type="InterPro" id="IPR006913">
    <property type="entry name" value="CENP-V/GFA"/>
</dbReference>
<accession>A0A8B2NHC6</accession>
<keyword evidence="4" id="KW-0456">Lyase</keyword>
<name>A0A8B2NHC6_9HYPH</name>
<keyword evidence="7" id="KW-1185">Reference proteome</keyword>
<evidence type="ECO:0000256" key="2">
    <source>
        <dbReference type="ARBA" id="ARBA00022723"/>
    </source>
</evidence>
<dbReference type="PANTHER" id="PTHR33337">
    <property type="entry name" value="GFA DOMAIN-CONTAINING PROTEIN"/>
    <property type="match status" value="1"/>
</dbReference>
<dbReference type="RefSeq" id="WP_111350326.1">
    <property type="nucleotide sequence ID" value="NZ_QHHQ01000006.1"/>
</dbReference>
<evidence type="ECO:0000313" key="6">
    <source>
        <dbReference type="EMBL" id="RAH98881.1"/>
    </source>
</evidence>
<evidence type="ECO:0000259" key="5">
    <source>
        <dbReference type="PROSITE" id="PS51891"/>
    </source>
</evidence>
<dbReference type="OrthoDB" id="9807246at2"/>
<dbReference type="PANTHER" id="PTHR33337:SF40">
    <property type="entry name" value="CENP-V_GFA DOMAIN-CONTAINING PROTEIN-RELATED"/>
    <property type="match status" value="1"/>
</dbReference>
<sequence>MARTGRCLCGAIEFETELQSEDVGACHCSMCRKWSGGPYVEVQTGPLTFTKGEPTVYNSSDWAERLFCPTCGTHICYRTKDGSFHAVNAAAFDSPPTGTLALEVFIDEKPDTYAFEGERKRMTGAEVMAAFAGND</sequence>
<dbReference type="GO" id="GO:0016846">
    <property type="term" value="F:carbon-sulfur lyase activity"/>
    <property type="evidence" value="ECO:0007669"/>
    <property type="project" value="InterPro"/>
</dbReference>
<dbReference type="AlphaFoldDB" id="A0A8B2NHC6"/>
<protein>
    <submittedName>
        <fullName evidence="6">Aldehyde-activating protein</fullName>
    </submittedName>
</protein>
<dbReference type="EMBL" id="QHHQ01000006">
    <property type="protein sequence ID" value="RAH98881.1"/>
    <property type="molecule type" value="Genomic_DNA"/>
</dbReference>
<reference evidence="6 7" key="1">
    <citation type="submission" date="2018-05" db="EMBL/GenBank/DDBJ databases">
        <title>Acuticoccus sediminis sp. nov., isolated from deep-sea sediment of Indian Ocean.</title>
        <authorList>
            <person name="Liu X."/>
            <person name="Lai Q."/>
            <person name="Du Y."/>
            <person name="Sun F."/>
            <person name="Zhang X."/>
            <person name="Wang S."/>
            <person name="Shao Z."/>
        </authorList>
    </citation>
    <scope>NUCLEOTIDE SEQUENCE [LARGE SCALE GENOMIC DNA]</scope>
    <source>
        <strain evidence="6 7">PTG4-2</strain>
    </source>
</reference>